<feature type="chain" id="PRO_5019142221" evidence="7">
    <location>
        <begin position="25"/>
        <end position="194"/>
    </location>
</feature>
<feature type="domain" description="Cytochrome c" evidence="8">
    <location>
        <begin position="25"/>
        <end position="103"/>
    </location>
</feature>
<keyword evidence="7" id="KW-0732">Signal</keyword>
<gene>
    <name evidence="9" type="ORF">D1012_01830</name>
</gene>
<dbReference type="InterPro" id="IPR036909">
    <property type="entry name" value="Cyt_c-like_dom_sf"/>
</dbReference>
<name>A0A411Z7A8_9RHOB</name>
<evidence type="ECO:0000313" key="10">
    <source>
        <dbReference type="Proteomes" id="UP000284547"/>
    </source>
</evidence>
<dbReference type="InterPro" id="IPR050597">
    <property type="entry name" value="Cytochrome_c_Oxidase_Subunit"/>
</dbReference>
<feature type="domain" description="Cytochrome c" evidence="8">
    <location>
        <begin position="106"/>
        <end position="187"/>
    </location>
</feature>
<evidence type="ECO:0000256" key="4">
    <source>
        <dbReference type="ARBA" id="ARBA00022982"/>
    </source>
</evidence>
<dbReference type="Gene3D" id="1.10.760.10">
    <property type="entry name" value="Cytochrome c-like domain"/>
    <property type="match status" value="2"/>
</dbReference>
<evidence type="ECO:0000256" key="7">
    <source>
        <dbReference type="SAM" id="SignalP"/>
    </source>
</evidence>
<evidence type="ECO:0000256" key="5">
    <source>
        <dbReference type="ARBA" id="ARBA00023004"/>
    </source>
</evidence>
<dbReference type="AlphaFoldDB" id="A0A411Z7A8"/>
<evidence type="ECO:0000313" key="9">
    <source>
        <dbReference type="EMBL" id="RGP38882.1"/>
    </source>
</evidence>
<keyword evidence="3 6" id="KW-0479">Metal-binding</keyword>
<dbReference type="OrthoDB" id="9808603at2"/>
<organism evidence="9 10">
    <name type="scientific">Pseudotabrizicola alkalilacus</name>
    <dbReference type="NCBI Taxonomy" id="2305252"/>
    <lineage>
        <taxon>Bacteria</taxon>
        <taxon>Pseudomonadati</taxon>
        <taxon>Pseudomonadota</taxon>
        <taxon>Alphaproteobacteria</taxon>
        <taxon>Rhodobacterales</taxon>
        <taxon>Paracoccaceae</taxon>
        <taxon>Pseudotabrizicola</taxon>
    </lineage>
</organism>
<reference evidence="9 10" key="1">
    <citation type="submission" date="2018-08" db="EMBL/GenBank/DDBJ databases">
        <title>Flavobacterium tibetense sp. nov., isolated from a wetland YonghuCo on Tibetan Plateau.</title>
        <authorList>
            <person name="Phurbu D."/>
            <person name="Lu H."/>
            <person name="Xing P."/>
        </authorList>
    </citation>
    <scope>NUCLEOTIDE SEQUENCE [LARGE SCALE GENOMIC DNA]</scope>
    <source>
        <strain evidence="9 10">DJC</strain>
    </source>
</reference>
<keyword evidence="1" id="KW-0813">Transport</keyword>
<dbReference type="Pfam" id="PF00034">
    <property type="entry name" value="Cytochrom_C"/>
    <property type="match status" value="1"/>
</dbReference>
<dbReference type="GO" id="GO:0020037">
    <property type="term" value="F:heme binding"/>
    <property type="evidence" value="ECO:0007669"/>
    <property type="project" value="InterPro"/>
</dbReference>
<evidence type="ECO:0000256" key="2">
    <source>
        <dbReference type="ARBA" id="ARBA00022617"/>
    </source>
</evidence>
<evidence type="ECO:0000256" key="1">
    <source>
        <dbReference type="ARBA" id="ARBA00022448"/>
    </source>
</evidence>
<keyword evidence="2 6" id="KW-0349">Heme</keyword>
<accession>A0A411Z7A8</accession>
<evidence type="ECO:0000259" key="8">
    <source>
        <dbReference type="PROSITE" id="PS51007"/>
    </source>
</evidence>
<dbReference type="RefSeq" id="WP_118149616.1">
    <property type="nucleotide sequence ID" value="NZ_QWEY01000001.1"/>
</dbReference>
<dbReference type="PANTHER" id="PTHR33751">
    <property type="entry name" value="CBB3-TYPE CYTOCHROME C OXIDASE SUBUNIT FIXP"/>
    <property type="match status" value="1"/>
</dbReference>
<dbReference type="Pfam" id="PF13442">
    <property type="entry name" value="Cytochrome_CBB3"/>
    <property type="match status" value="1"/>
</dbReference>
<comment type="caution">
    <text evidence="9">The sequence shown here is derived from an EMBL/GenBank/DDBJ whole genome shotgun (WGS) entry which is preliminary data.</text>
</comment>
<protein>
    <submittedName>
        <fullName evidence="9">Cytochrome c4</fullName>
    </submittedName>
</protein>
<dbReference type="Proteomes" id="UP000284547">
    <property type="component" value="Unassembled WGS sequence"/>
</dbReference>
<feature type="signal peptide" evidence="7">
    <location>
        <begin position="1"/>
        <end position="24"/>
    </location>
</feature>
<keyword evidence="4" id="KW-0249">Electron transport</keyword>
<dbReference type="EMBL" id="QWEY01000001">
    <property type="protein sequence ID" value="RGP38882.1"/>
    <property type="molecule type" value="Genomic_DNA"/>
</dbReference>
<dbReference type="GO" id="GO:0046872">
    <property type="term" value="F:metal ion binding"/>
    <property type="evidence" value="ECO:0007669"/>
    <property type="project" value="UniProtKB-KW"/>
</dbReference>
<keyword evidence="5 6" id="KW-0408">Iron</keyword>
<keyword evidence="10" id="KW-1185">Reference proteome</keyword>
<dbReference type="InterPro" id="IPR009056">
    <property type="entry name" value="Cyt_c-like_dom"/>
</dbReference>
<dbReference type="SUPFAM" id="SSF46626">
    <property type="entry name" value="Cytochrome c"/>
    <property type="match status" value="2"/>
</dbReference>
<dbReference type="PROSITE" id="PS51007">
    <property type="entry name" value="CYTC"/>
    <property type="match status" value="2"/>
</dbReference>
<evidence type="ECO:0000256" key="6">
    <source>
        <dbReference type="PROSITE-ProRule" id="PRU00433"/>
    </source>
</evidence>
<sequence>MSRAIAMVLGGLMLAGGFAQPSLAGDPEAGRKIANMCRTCHGIDGFAQIPIAPHIGGEPKEYLEGQLMAFKTGARQHEMMSVVTATLSAQQISDVAAWYASFTAVATLPAGVNEADAPAACVSCHGADGISVLLDAPNLAGEVNIYVDTQLKAFRLGKRQHDIMSEIASEMTDADIREVADWYSKVVLEIVPSD</sequence>
<dbReference type="GO" id="GO:0009055">
    <property type="term" value="F:electron transfer activity"/>
    <property type="evidence" value="ECO:0007669"/>
    <property type="project" value="InterPro"/>
</dbReference>
<dbReference type="PANTHER" id="PTHR33751:SF9">
    <property type="entry name" value="CYTOCHROME C4"/>
    <property type="match status" value="1"/>
</dbReference>
<evidence type="ECO:0000256" key="3">
    <source>
        <dbReference type="ARBA" id="ARBA00022723"/>
    </source>
</evidence>
<proteinExistence type="predicted"/>